<feature type="compositionally biased region" description="Basic and acidic residues" evidence="2">
    <location>
        <begin position="150"/>
        <end position="160"/>
    </location>
</feature>
<protein>
    <submittedName>
        <fullName evidence="3">BadM/Rrf2 family transcriptional regulator</fullName>
    </submittedName>
</protein>
<dbReference type="InterPro" id="IPR036388">
    <property type="entry name" value="WH-like_DNA-bd_sf"/>
</dbReference>
<evidence type="ECO:0000313" key="3">
    <source>
        <dbReference type="EMBL" id="OWS71111.1"/>
    </source>
</evidence>
<name>A0A254Q2R4_9BURK</name>
<dbReference type="GO" id="GO:0003677">
    <property type="term" value="F:DNA binding"/>
    <property type="evidence" value="ECO:0007669"/>
    <property type="project" value="UniProtKB-KW"/>
</dbReference>
<dbReference type="PANTHER" id="PTHR33221:SF5">
    <property type="entry name" value="HTH-TYPE TRANSCRIPTIONAL REGULATOR ISCR"/>
    <property type="match status" value="1"/>
</dbReference>
<dbReference type="RefSeq" id="WP_088524818.1">
    <property type="nucleotide sequence ID" value="NZ_NGUP01000001.1"/>
</dbReference>
<keyword evidence="4" id="KW-1185">Reference proteome</keyword>
<dbReference type="AlphaFoldDB" id="A0A254Q2R4"/>
<feature type="region of interest" description="Disordered" evidence="2">
    <location>
        <begin position="143"/>
        <end position="163"/>
    </location>
</feature>
<dbReference type="EMBL" id="NGUP01000001">
    <property type="protein sequence ID" value="OWS71111.1"/>
    <property type="molecule type" value="Genomic_DNA"/>
</dbReference>
<comment type="caution">
    <text evidence="3">The sequence shown here is derived from an EMBL/GenBank/DDBJ whole genome shotgun (WGS) entry which is preliminary data.</text>
</comment>
<evidence type="ECO:0000256" key="1">
    <source>
        <dbReference type="ARBA" id="ARBA00023125"/>
    </source>
</evidence>
<gene>
    <name evidence="3" type="ORF">CBI31_02435</name>
</gene>
<accession>A0A254Q2R4</accession>
<dbReference type="GO" id="GO:0003700">
    <property type="term" value="F:DNA-binding transcription factor activity"/>
    <property type="evidence" value="ECO:0007669"/>
    <property type="project" value="TreeGrafter"/>
</dbReference>
<dbReference type="Gene3D" id="1.10.10.10">
    <property type="entry name" value="Winged helix-like DNA-binding domain superfamily/Winged helix DNA-binding domain"/>
    <property type="match status" value="1"/>
</dbReference>
<dbReference type="InterPro" id="IPR036390">
    <property type="entry name" value="WH_DNA-bd_sf"/>
</dbReference>
<reference evidence="3 4" key="1">
    <citation type="submission" date="2017-05" db="EMBL/GenBank/DDBJ databases">
        <title>Genome of Polynucleobacter sp. MWH-Feld-100.</title>
        <authorList>
            <person name="Hahn M.W."/>
        </authorList>
    </citation>
    <scope>NUCLEOTIDE SEQUENCE [LARGE SCALE GENOMIC DNA]</scope>
    <source>
        <strain evidence="3 4">MWH-Feld-100</strain>
    </source>
</reference>
<keyword evidence="1" id="KW-0238">DNA-binding</keyword>
<dbReference type="PROSITE" id="PS51197">
    <property type="entry name" value="HTH_RRF2_2"/>
    <property type="match status" value="1"/>
</dbReference>
<organism evidence="3 4">
    <name type="scientific">Polynucleobacter campilacus</name>
    <dbReference type="NCBI Taxonomy" id="1743163"/>
    <lineage>
        <taxon>Bacteria</taxon>
        <taxon>Pseudomonadati</taxon>
        <taxon>Pseudomonadota</taxon>
        <taxon>Betaproteobacteria</taxon>
        <taxon>Burkholderiales</taxon>
        <taxon>Burkholderiaceae</taxon>
        <taxon>Polynucleobacter</taxon>
    </lineage>
</organism>
<dbReference type="InterPro" id="IPR000944">
    <property type="entry name" value="Tscrpt_reg_Rrf2"/>
</dbReference>
<sequence length="197" mass="22176">MELEITKAVKAALNTLVDIATHSMNGRLVPVPEIAQRQHLSISRIELLLKPLRESGLVIGIKGRTGGYQLTKDPRIITIKDIVLAMNRIKKRKVEVSDIAKELYQSLETYMMGCVSHVTSASGIKDYIPRFSEVQIAPERKSNVLVESPQNEKQEKRQKGEIQNIVQASFKKPREIPRGPNSVFNFADYLNKNSTAH</sequence>
<evidence type="ECO:0000313" key="4">
    <source>
        <dbReference type="Proteomes" id="UP000197528"/>
    </source>
</evidence>
<dbReference type="GO" id="GO:0005829">
    <property type="term" value="C:cytosol"/>
    <property type="evidence" value="ECO:0007669"/>
    <property type="project" value="TreeGrafter"/>
</dbReference>
<dbReference type="Pfam" id="PF02082">
    <property type="entry name" value="Rrf2"/>
    <property type="match status" value="1"/>
</dbReference>
<dbReference type="Proteomes" id="UP000197528">
    <property type="component" value="Unassembled WGS sequence"/>
</dbReference>
<dbReference type="SUPFAM" id="SSF46785">
    <property type="entry name" value="Winged helix' DNA-binding domain"/>
    <property type="match status" value="1"/>
</dbReference>
<dbReference type="OrthoDB" id="9795923at2"/>
<proteinExistence type="predicted"/>
<dbReference type="PANTHER" id="PTHR33221">
    <property type="entry name" value="WINGED HELIX-TURN-HELIX TRANSCRIPTIONAL REGULATOR, RRF2 FAMILY"/>
    <property type="match status" value="1"/>
</dbReference>
<evidence type="ECO:0000256" key="2">
    <source>
        <dbReference type="SAM" id="MobiDB-lite"/>
    </source>
</evidence>